<organism evidence="3 4">
    <name type="scientific">Araneus ventricosus</name>
    <name type="common">Orbweaver spider</name>
    <name type="synonym">Epeira ventricosa</name>
    <dbReference type="NCBI Taxonomy" id="182803"/>
    <lineage>
        <taxon>Eukaryota</taxon>
        <taxon>Metazoa</taxon>
        <taxon>Ecdysozoa</taxon>
        <taxon>Arthropoda</taxon>
        <taxon>Chelicerata</taxon>
        <taxon>Arachnida</taxon>
        <taxon>Araneae</taxon>
        <taxon>Araneomorphae</taxon>
        <taxon>Entelegynae</taxon>
        <taxon>Araneoidea</taxon>
        <taxon>Araneidae</taxon>
        <taxon>Araneus</taxon>
    </lineage>
</organism>
<dbReference type="InterPro" id="IPR043502">
    <property type="entry name" value="DNA/RNA_pol_sf"/>
</dbReference>
<accession>A0A4Y2JJQ0</accession>
<dbReference type="InterPro" id="IPR013103">
    <property type="entry name" value="RVT_2"/>
</dbReference>
<dbReference type="Pfam" id="PF07727">
    <property type="entry name" value="RVT_2"/>
    <property type="match status" value="1"/>
</dbReference>
<dbReference type="GO" id="GO:0071897">
    <property type="term" value="P:DNA biosynthetic process"/>
    <property type="evidence" value="ECO:0007669"/>
    <property type="project" value="UniProtKB-ARBA"/>
</dbReference>
<evidence type="ECO:0000313" key="3">
    <source>
        <dbReference type="EMBL" id="GBM89346.1"/>
    </source>
</evidence>
<name>A0A4Y2JJQ0_ARAVE</name>
<reference evidence="3 4" key="1">
    <citation type="journal article" date="2019" name="Sci. Rep.">
        <title>Orb-weaving spider Araneus ventricosus genome elucidates the spidroin gene catalogue.</title>
        <authorList>
            <person name="Kono N."/>
            <person name="Nakamura H."/>
            <person name="Ohtoshi R."/>
            <person name="Moran D.A.P."/>
            <person name="Shinohara A."/>
            <person name="Yoshida Y."/>
            <person name="Fujiwara M."/>
            <person name="Mori M."/>
            <person name="Tomita M."/>
            <person name="Arakawa K."/>
        </authorList>
    </citation>
    <scope>NUCLEOTIDE SEQUENCE [LARGE SCALE GENOMIC DNA]</scope>
</reference>
<proteinExistence type="predicted"/>
<dbReference type="InterPro" id="IPR057670">
    <property type="entry name" value="SH3_retrovirus"/>
</dbReference>
<dbReference type="AlphaFoldDB" id="A0A4Y2JJQ0"/>
<dbReference type="PANTHER" id="PTHR11439:SF483">
    <property type="entry name" value="PEPTIDE SYNTHASE GLIP-LIKE, PUTATIVE (AFU_ORTHOLOGUE AFUA_3G12920)-RELATED"/>
    <property type="match status" value="1"/>
</dbReference>
<protein>
    <submittedName>
        <fullName evidence="3">Copia protein</fullName>
    </submittedName>
</protein>
<evidence type="ECO:0000259" key="1">
    <source>
        <dbReference type="Pfam" id="PF07727"/>
    </source>
</evidence>
<keyword evidence="4" id="KW-1185">Reference proteome</keyword>
<dbReference type="OrthoDB" id="6436874at2759"/>
<dbReference type="Proteomes" id="UP000499080">
    <property type="component" value="Unassembled WGS sequence"/>
</dbReference>
<dbReference type="Pfam" id="PF25597">
    <property type="entry name" value="SH3_retrovirus"/>
    <property type="match status" value="1"/>
</dbReference>
<evidence type="ECO:0000259" key="2">
    <source>
        <dbReference type="Pfam" id="PF25597"/>
    </source>
</evidence>
<gene>
    <name evidence="3" type="primary">GIP_5</name>
    <name evidence="3" type="ORF">AVEN_135584_1</name>
</gene>
<dbReference type="SUPFAM" id="SSF56672">
    <property type="entry name" value="DNA/RNA polymerases"/>
    <property type="match status" value="1"/>
</dbReference>
<feature type="domain" description="Retroviral polymerase SH3-like" evidence="2">
    <location>
        <begin position="45"/>
        <end position="100"/>
    </location>
</feature>
<dbReference type="PANTHER" id="PTHR11439">
    <property type="entry name" value="GAG-POL-RELATED RETROTRANSPOSON"/>
    <property type="match status" value="1"/>
</dbReference>
<feature type="domain" description="Reverse transcriptase Ty1/copia-type" evidence="1">
    <location>
        <begin position="221"/>
        <end position="326"/>
    </location>
</feature>
<evidence type="ECO:0000313" key="4">
    <source>
        <dbReference type="Proteomes" id="UP000499080"/>
    </source>
</evidence>
<dbReference type="EMBL" id="BGPR01190286">
    <property type="protein sequence ID" value="GBM89346.1"/>
    <property type="molecule type" value="Genomic_DNA"/>
</dbReference>
<dbReference type="CDD" id="cd09272">
    <property type="entry name" value="RNase_HI_RT_Ty1"/>
    <property type="match status" value="1"/>
</dbReference>
<comment type="caution">
    <text evidence="3">The sequence shown here is derived from an EMBL/GenBank/DDBJ whole genome shotgun (WGS) entry which is preliminary data.</text>
</comment>
<sequence length="621" mass="70178">MWAEAVNTANYLRNRCPTKALSGKTPYELFNEIVPNVSYFKIFGCTAYCLDNKPSHKFSARSKKGIFVGYSENSKAFRIYLPDEKRFLISRSVKFFEDGNINSSIDIGKLLIQNKNLNESKMEQEIAEIHSQNEVTEENHNKSSEVATRERNISPLPPVEKSTISLRNREVLRDVESKGSESAEFVYSCNTEIPIKTALSSADAQRWLNALAEELKNILKNETFELVNRPAKKDCIGSRFVLTNKYSPDGSLLKNKARFVARGFSQKPGIDFGETFAPVARQGSIRIMAALSAKLGTEIHQFDVTTAYLNGTLDEEIFMDCPAYFKEILEQIIVNEKSNNIALKASKMLKSLNNGDKVLLLKKSLYGLKQAAKTVVCPMDLGIRLKRSDECDTEGLPYRELVGGLLYLATSTRPDIANTVSKLSQFLNYYDSTHWKAAKRVLRYLKKTINFGLIFKRTDEPLFGYTDSDWANSLDDRKSYTGFCFILSGSAISWESRKQCTVALSSTEAEYMALSDGTKEAIYLRKLLNELCVADVKSVRLLSDNKGAIKLAENPIFHRRTKHIDIRHHFVREALNNNVINIKYISTEDMAADVLTKALPSPKHYKCLEALGIVSTDKYFR</sequence>